<organism evidence="2 3">
    <name type="scientific">Funneliformis caledonium</name>
    <dbReference type="NCBI Taxonomy" id="1117310"/>
    <lineage>
        <taxon>Eukaryota</taxon>
        <taxon>Fungi</taxon>
        <taxon>Fungi incertae sedis</taxon>
        <taxon>Mucoromycota</taxon>
        <taxon>Glomeromycotina</taxon>
        <taxon>Glomeromycetes</taxon>
        <taxon>Glomerales</taxon>
        <taxon>Glomeraceae</taxon>
        <taxon>Funneliformis</taxon>
    </lineage>
</organism>
<evidence type="ECO:0000313" key="3">
    <source>
        <dbReference type="Proteomes" id="UP000789570"/>
    </source>
</evidence>
<dbReference type="InterPro" id="IPR050618">
    <property type="entry name" value="Ubq-SigPath_Reg"/>
</dbReference>
<feature type="non-terminal residue" evidence="2">
    <location>
        <position position="1"/>
    </location>
</feature>
<feature type="domain" description="B30.2/SPRY" evidence="1">
    <location>
        <begin position="1"/>
        <end position="104"/>
    </location>
</feature>
<dbReference type="Pfam" id="PF00622">
    <property type="entry name" value="SPRY"/>
    <property type="match status" value="1"/>
</dbReference>
<dbReference type="InterPro" id="IPR043136">
    <property type="entry name" value="B30.2/SPRY_sf"/>
</dbReference>
<dbReference type="Gene3D" id="2.60.120.920">
    <property type="match status" value="1"/>
</dbReference>
<gene>
    <name evidence="2" type="ORF">FCALED_LOCUS16911</name>
</gene>
<dbReference type="SMART" id="SM00449">
    <property type="entry name" value="SPRY"/>
    <property type="match status" value="1"/>
</dbReference>
<evidence type="ECO:0000259" key="1">
    <source>
        <dbReference type="PROSITE" id="PS50188"/>
    </source>
</evidence>
<dbReference type="EMBL" id="CAJVPQ010022465">
    <property type="protein sequence ID" value="CAG8760669.1"/>
    <property type="molecule type" value="Genomic_DNA"/>
</dbReference>
<dbReference type="InterPro" id="IPR001870">
    <property type="entry name" value="B30.2/SPRY"/>
</dbReference>
<name>A0A9N9J3H4_9GLOM</name>
<dbReference type="InterPro" id="IPR003877">
    <property type="entry name" value="SPRY_dom"/>
</dbReference>
<dbReference type="PROSITE" id="PS50188">
    <property type="entry name" value="B302_SPRY"/>
    <property type="match status" value="1"/>
</dbReference>
<sequence>IGIGFCTQAASLNNMPGWEDGSWGYHGDDGKKFYGIMDEPYGPKFMTGDIIGCCINFRNSTVFYTRNGMNLGIAFRDLKKALYPCVGMLSPGGSIGANFGYRKFKYMIMNDDDIDESLKENWAELLDPYNYKLISQQIFKFSDLKLSSETEQNVNIILKYRVKFYFLIGEYEKSFADMVILLRNETHNTFVSKYFKEIRLIANLDEFPEETVNVLYILNACEEVT</sequence>
<accession>A0A9N9J3H4</accession>
<dbReference type="SUPFAM" id="SSF49899">
    <property type="entry name" value="Concanavalin A-like lectins/glucanases"/>
    <property type="match status" value="1"/>
</dbReference>
<protein>
    <submittedName>
        <fullName evidence="2">11303_t:CDS:1</fullName>
    </submittedName>
</protein>
<keyword evidence="3" id="KW-1185">Reference proteome</keyword>
<dbReference type="InterPro" id="IPR013320">
    <property type="entry name" value="ConA-like_dom_sf"/>
</dbReference>
<dbReference type="OrthoDB" id="25503at2759"/>
<dbReference type="Proteomes" id="UP000789570">
    <property type="component" value="Unassembled WGS sequence"/>
</dbReference>
<reference evidence="2" key="1">
    <citation type="submission" date="2021-06" db="EMBL/GenBank/DDBJ databases">
        <authorList>
            <person name="Kallberg Y."/>
            <person name="Tangrot J."/>
            <person name="Rosling A."/>
        </authorList>
    </citation>
    <scope>NUCLEOTIDE SEQUENCE</scope>
    <source>
        <strain evidence="2">UK204</strain>
    </source>
</reference>
<evidence type="ECO:0000313" key="2">
    <source>
        <dbReference type="EMBL" id="CAG8760669.1"/>
    </source>
</evidence>
<dbReference type="AlphaFoldDB" id="A0A9N9J3H4"/>
<dbReference type="PANTHER" id="PTHR12864">
    <property type="entry name" value="RAN BINDING PROTEIN 9-RELATED"/>
    <property type="match status" value="1"/>
</dbReference>
<proteinExistence type="predicted"/>
<comment type="caution">
    <text evidence="2">The sequence shown here is derived from an EMBL/GenBank/DDBJ whole genome shotgun (WGS) entry which is preliminary data.</text>
</comment>
<feature type="non-terminal residue" evidence="2">
    <location>
        <position position="225"/>
    </location>
</feature>